<dbReference type="EMBL" id="JAJEKE010000006">
    <property type="protein sequence ID" value="MCQ1529607.1"/>
    <property type="molecule type" value="Genomic_DNA"/>
</dbReference>
<dbReference type="Proteomes" id="UP001651880">
    <property type="component" value="Unassembled WGS sequence"/>
</dbReference>
<keyword evidence="3" id="KW-1185">Reference proteome</keyword>
<protein>
    <submittedName>
        <fullName evidence="2">DUF4387 domain-containing protein</fullName>
    </submittedName>
</protein>
<accession>A0ABT1NEC6</accession>
<dbReference type="InterPro" id="IPR025496">
    <property type="entry name" value="DUF4387"/>
</dbReference>
<organism evidence="2 3">
    <name type="scientific">Lutispora saccharofermentans</name>
    <dbReference type="NCBI Taxonomy" id="3024236"/>
    <lineage>
        <taxon>Bacteria</taxon>
        <taxon>Bacillati</taxon>
        <taxon>Bacillota</taxon>
        <taxon>Clostridia</taxon>
        <taxon>Lutisporales</taxon>
        <taxon>Lutisporaceae</taxon>
        <taxon>Lutispora</taxon>
    </lineage>
</organism>
<sequence length="107" mass="12153">MTENKTLYELAKVLRSKNSGPFELTMDVIFDNRDYYNKVKDSGIITKELVCKLYNIEEKDISTLVFFDPAMAFKITIRRPIDSGSIGETDVYGAQQHAPLMGVLIPM</sequence>
<name>A0ABT1NEC6_9FIRM</name>
<evidence type="ECO:0000313" key="2">
    <source>
        <dbReference type="EMBL" id="MCQ1529607.1"/>
    </source>
</evidence>
<comment type="caution">
    <text evidence="2">The sequence shown here is derived from an EMBL/GenBank/DDBJ whole genome shotgun (WGS) entry which is preliminary data.</text>
</comment>
<proteinExistence type="predicted"/>
<evidence type="ECO:0000259" key="1">
    <source>
        <dbReference type="Pfam" id="PF14330"/>
    </source>
</evidence>
<dbReference type="Pfam" id="PF14330">
    <property type="entry name" value="DUF4387"/>
    <property type="match status" value="1"/>
</dbReference>
<dbReference type="RefSeq" id="WP_255227121.1">
    <property type="nucleotide sequence ID" value="NZ_JAJEKE010000006.1"/>
</dbReference>
<gene>
    <name evidence="2" type="ORF">LJD61_08580</name>
</gene>
<reference evidence="2 3" key="1">
    <citation type="submission" date="2021-10" db="EMBL/GenBank/DDBJ databases">
        <title>Lutispora strain m25 sp. nov., a thermophilic, non-spore-forming bacterium isolated from a lab-scale methanogenic bioreactor digesting anaerobic sludge.</title>
        <authorList>
            <person name="El Houari A."/>
            <person name="Mcdonald J."/>
        </authorList>
    </citation>
    <scope>NUCLEOTIDE SEQUENCE [LARGE SCALE GENOMIC DNA]</scope>
    <source>
        <strain evidence="3">m25</strain>
    </source>
</reference>
<feature type="domain" description="DUF4387" evidence="1">
    <location>
        <begin position="7"/>
        <end position="103"/>
    </location>
</feature>
<evidence type="ECO:0000313" key="3">
    <source>
        <dbReference type="Proteomes" id="UP001651880"/>
    </source>
</evidence>